<sequence>MRNFCRISLLSSLRVQQTPAEMHRLPGSSANLSCSHSIPSYDRILWYRQQGDGMQLLGYMNVMKSKADDEQNSQPEGWTASGCRGLSGPLAATSWFSAVRTLVGVMLPWRRSSCLKRQSLR</sequence>
<reference evidence="1" key="3">
    <citation type="submission" date="2025-08" db="UniProtKB">
        <authorList>
            <consortium name="Ensembl"/>
        </authorList>
    </citation>
    <scope>IDENTIFICATION</scope>
    <source>
        <strain evidence="1">HSOK</strain>
    </source>
</reference>
<accession>A0A3P9JTE3</accession>
<proteinExistence type="predicted"/>
<dbReference type="Gene3D" id="2.60.40.10">
    <property type="entry name" value="Immunoglobulins"/>
    <property type="match status" value="1"/>
</dbReference>
<dbReference type="Ensembl" id="ENSORLT00015036274.1">
    <property type="protein sequence ID" value="ENSORLP00015035583.1"/>
    <property type="gene ID" value="ENSORLG00015022256.1"/>
</dbReference>
<dbReference type="Proteomes" id="UP000265200">
    <property type="component" value="Chromosome 22"/>
</dbReference>
<evidence type="ECO:0000313" key="2">
    <source>
        <dbReference type="Proteomes" id="UP000265200"/>
    </source>
</evidence>
<dbReference type="InterPro" id="IPR036179">
    <property type="entry name" value="Ig-like_dom_sf"/>
</dbReference>
<reference evidence="1" key="4">
    <citation type="submission" date="2025-09" db="UniProtKB">
        <authorList>
            <consortium name="Ensembl"/>
        </authorList>
    </citation>
    <scope>IDENTIFICATION</scope>
    <source>
        <strain evidence="1">HSOK</strain>
    </source>
</reference>
<dbReference type="InterPro" id="IPR013783">
    <property type="entry name" value="Ig-like_fold"/>
</dbReference>
<organism evidence="1 2">
    <name type="scientific">Oryzias latipes</name>
    <name type="common">Japanese rice fish</name>
    <name type="synonym">Japanese killifish</name>
    <dbReference type="NCBI Taxonomy" id="8090"/>
    <lineage>
        <taxon>Eukaryota</taxon>
        <taxon>Metazoa</taxon>
        <taxon>Chordata</taxon>
        <taxon>Craniata</taxon>
        <taxon>Vertebrata</taxon>
        <taxon>Euteleostomi</taxon>
        <taxon>Actinopterygii</taxon>
        <taxon>Neopterygii</taxon>
        <taxon>Teleostei</taxon>
        <taxon>Neoteleostei</taxon>
        <taxon>Acanthomorphata</taxon>
        <taxon>Ovalentaria</taxon>
        <taxon>Atherinomorphae</taxon>
        <taxon>Beloniformes</taxon>
        <taxon>Adrianichthyidae</taxon>
        <taxon>Oryziinae</taxon>
        <taxon>Oryzias</taxon>
    </lineage>
</organism>
<dbReference type="SUPFAM" id="SSF48726">
    <property type="entry name" value="Immunoglobulin"/>
    <property type="match status" value="1"/>
</dbReference>
<reference evidence="1 2" key="2">
    <citation type="submission" date="2017-04" db="EMBL/GenBank/DDBJ databases">
        <title>CpG methylation of centromeres and impact of large insertions on vertebrate speciation.</title>
        <authorList>
            <person name="Ichikawa K."/>
            <person name="Yoshimura J."/>
            <person name="Morishita S."/>
        </authorList>
    </citation>
    <scope>NUCLEOTIDE SEQUENCE</scope>
    <source>
        <strain evidence="1 2">HSOK</strain>
    </source>
</reference>
<reference key="1">
    <citation type="journal article" date="2007" name="Nature">
        <title>The medaka draft genome and insights into vertebrate genome evolution.</title>
        <authorList>
            <person name="Kasahara M."/>
            <person name="Naruse K."/>
            <person name="Sasaki S."/>
            <person name="Nakatani Y."/>
            <person name="Qu W."/>
            <person name="Ahsan B."/>
            <person name="Yamada T."/>
            <person name="Nagayasu Y."/>
            <person name="Doi K."/>
            <person name="Kasai Y."/>
            <person name="Jindo T."/>
            <person name="Kobayashi D."/>
            <person name="Shimada A."/>
            <person name="Toyoda A."/>
            <person name="Kuroki Y."/>
            <person name="Fujiyama A."/>
            <person name="Sasaki T."/>
            <person name="Shimizu A."/>
            <person name="Asakawa S."/>
            <person name="Shimizu N."/>
            <person name="Hashimoto S."/>
            <person name="Yang J."/>
            <person name="Lee Y."/>
            <person name="Matsushima K."/>
            <person name="Sugano S."/>
            <person name="Sakaizumi M."/>
            <person name="Narita T."/>
            <person name="Ohishi K."/>
            <person name="Haga S."/>
            <person name="Ohta F."/>
            <person name="Nomoto H."/>
            <person name="Nogata K."/>
            <person name="Morishita T."/>
            <person name="Endo T."/>
            <person name="Shin-I T."/>
            <person name="Takeda H."/>
            <person name="Morishita S."/>
            <person name="Kohara Y."/>
        </authorList>
    </citation>
    <scope>NUCLEOTIDE SEQUENCE [LARGE SCALE GENOMIC DNA]</scope>
    <source>
        <strain>Hd-rR</strain>
    </source>
</reference>
<evidence type="ECO:0008006" key="3">
    <source>
        <dbReference type="Google" id="ProtNLM"/>
    </source>
</evidence>
<dbReference type="AlphaFoldDB" id="A0A3P9JTE3"/>
<name>A0A3P9JTE3_ORYLA</name>
<dbReference type="CDD" id="cd00099">
    <property type="entry name" value="IgV"/>
    <property type="match status" value="1"/>
</dbReference>
<evidence type="ECO:0000313" key="1">
    <source>
        <dbReference type="Ensembl" id="ENSORLP00015035583.1"/>
    </source>
</evidence>
<protein>
    <recommendedName>
        <fullName evidence="3">Immunoglobulin V-set domain-containing protein</fullName>
    </recommendedName>
</protein>